<evidence type="ECO:0000313" key="3">
    <source>
        <dbReference type="EMBL" id="OEU15595.1"/>
    </source>
</evidence>
<reference evidence="3 4" key="1">
    <citation type="submission" date="2016-09" db="EMBL/GenBank/DDBJ databases">
        <title>Extensive genetic diversity and differential bi-allelic expression allows diatom success in the polar Southern Ocean.</title>
        <authorList>
            <consortium name="DOE Joint Genome Institute"/>
            <person name="Mock T."/>
            <person name="Otillar R.P."/>
            <person name="Strauss J."/>
            <person name="Dupont C."/>
            <person name="Frickenhaus S."/>
            <person name="Maumus F."/>
            <person name="Mcmullan M."/>
            <person name="Sanges R."/>
            <person name="Schmutz J."/>
            <person name="Toseland A."/>
            <person name="Valas R."/>
            <person name="Veluchamy A."/>
            <person name="Ward B.J."/>
            <person name="Allen A."/>
            <person name="Barry K."/>
            <person name="Falciatore A."/>
            <person name="Ferrante M."/>
            <person name="Fortunato A.E."/>
            <person name="Gloeckner G."/>
            <person name="Gruber A."/>
            <person name="Hipkin R."/>
            <person name="Janech M."/>
            <person name="Kroth P."/>
            <person name="Leese F."/>
            <person name="Lindquist E."/>
            <person name="Lyon B.R."/>
            <person name="Martin J."/>
            <person name="Mayer C."/>
            <person name="Parker M."/>
            <person name="Quesneville H."/>
            <person name="Raymond J."/>
            <person name="Uhlig C."/>
            <person name="Valentin K.U."/>
            <person name="Worden A.Z."/>
            <person name="Armbrust E.V."/>
            <person name="Bowler C."/>
            <person name="Green B."/>
            <person name="Moulton V."/>
            <person name="Van Oosterhout C."/>
            <person name="Grigoriev I."/>
        </authorList>
    </citation>
    <scope>NUCLEOTIDE SEQUENCE [LARGE SCALE GENOMIC DNA]</scope>
    <source>
        <strain evidence="3 4">CCMP1102</strain>
    </source>
</reference>
<evidence type="ECO:0000256" key="1">
    <source>
        <dbReference type="SAM" id="MobiDB-lite"/>
    </source>
</evidence>
<dbReference type="Gene3D" id="2.60.120.650">
    <property type="entry name" value="Cupin"/>
    <property type="match status" value="1"/>
</dbReference>
<dbReference type="OrthoDB" id="47172at2759"/>
<dbReference type="AlphaFoldDB" id="A0A1E7FC13"/>
<evidence type="ECO:0000259" key="2">
    <source>
        <dbReference type="PROSITE" id="PS51184"/>
    </source>
</evidence>
<dbReference type="PANTHER" id="PTHR12461">
    <property type="entry name" value="HYPOXIA-INDUCIBLE FACTOR 1 ALPHA INHIBITOR-RELATED"/>
    <property type="match status" value="1"/>
</dbReference>
<dbReference type="InParanoid" id="A0A1E7FC13"/>
<dbReference type="Pfam" id="PF13621">
    <property type="entry name" value="Cupin_8"/>
    <property type="match status" value="1"/>
</dbReference>
<keyword evidence="4" id="KW-1185">Reference proteome</keyword>
<feature type="domain" description="JmjC" evidence="2">
    <location>
        <begin position="167"/>
        <end position="352"/>
    </location>
</feature>
<sequence length="581" mass="65780">MPNNKIKRISPGEGIEESTDAKRQKTSSSDKNGRYDHEHDDGRHAEIVLNELRHNDPVLQLHIKNDRNLLERIIYPLSSRDFKSSCFRKKAVHIQSNRKDRFRDISENFLFGLDPKQIFEETSSDSIFLWIPPPKQGPISTGDDLSSSKVGLQSIDIQDPNTAYILHTRSNYASYCRAPPELEQRLVSSMLRDVGLGCGQYDPTGERLTTLGRGEVETFIGTKGHLTDWHTDFQENFTIQLSGRKKWTFKQGTVKHPLRGTTPHYRSSSDVIENQIKAAKLSNPDYQFGKQDLGSNAFGNEFEIIMDAGDVLYFPAGMWHKVETIEYGASINISLMGSTYASLVCKTLEHHLLEKEEWREVICSSQDKGSDVIEKLKSLMNDLPSIVKNLADNGVAEGMLPPVLREPPVFQLVGEEEEMINDSQSCSEDEGVQLKGMLDVKNLHEEESVSKCEENSPGSHDEVEDENIIDVNEFESINSTESFIRTGKFWRRNPLASLMRMLDVKSFYEPEQDQSDDTKNLFILNTNFAGNDMHESAVRVVLRDVSGQLDCFCSLQGKSLDDAINELKEPPKALLYYGFII</sequence>
<protein>
    <recommendedName>
        <fullName evidence="2">JmjC domain-containing protein</fullName>
    </recommendedName>
</protein>
<dbReference type="InterPro" id="IPR041667">
    <property type="entry name" value="Cupin_8"/>
</dbReference>
<accession>A0A1E7FC13</accession>
<dbReference type="PROSITE" id="PS51184">
    <property type="entry name" value="JMJC"/>
    <property type="match status" value="1"/>
</dbReference>
<dbReference type="InterPro" id="IPR003347">
    <property type="entry name" value="JmjC_dom"/>
</dbReference>
<gene>
    <name evidence="3" type="ORF">FRACYDRAFT_226248</name>
</gene>
<dbReference type="KEGG" id="fcy:FRACYDRAFT_226248"/>
<dbReference type="Proteomes" id="UP000095751">
    <property type="component" value="Unassembled WGS sequence"/>
</dbReference>
<feature type="region of interest" description="Disordered" evidence="1">
    <location>
        <begin position="1"/>
        <end position="41"/>
    </location>
</feature>
<dbReference type="PANTHER" id="PTHR12461:SF105">
    <property type="entry name" value="HYPOXIA-INDUCIBLE FACTOR 1-ALPHA INHIBITOR"/>
    <property type="match status" value="1"/>
</dbReference>
<evidence type="ECO:0000313" key="4">
    <source>
        <dbReference type="Proteomes" id="UP000095751"/>
    </source>
</evidence>
<proteinExistence type="predicted"/>
<name>A0A1E7FC13_9STRA</name>
<dbReference type="EMBL" id="KV784359">
    <property type="protein sequence ID" value="OEU15595.1"/>
    <property type="molecule type" value="Genomic_DNA"/>
</dbReference>
<organism evidence="3 4">
    <name type="scientific">Fragilariopsis cylindrus CCMP1102</name>
    <dbReference type="NCBI Taxonomy" id="635003"/>
    <lineage>
        <taxon>Eukaryota</taxon>
        <taxon>Sar</taxon>
        <taxon>Stramenopiles</taxon>
        <taxon>Ochrophyta</taxon>
        <taxon>Bacillariophyta</taxon>
        <taxon>Bacillariophyceae</taxon>
        <taxon>Bacillariophycidae</taxon>
        <taxon>Bacillariales</taxon>
        <taxon>Bacillariaceae</taxon>
        <taxon>Fragilariopsis</taxon>
    </lineage>
</organism>
<dbReference type="SUPFAM" id="SSF51197">
    <property type="entry name" value="Clavaminate synthase-like"/>
    <property type="match status" value="1"/>
</dbReference>
<feature type="compositionally biased region" description="Basic and acidic residues" evidence="1">
    <location>
        <begin position="31"/>
        <end position="41"/>
    </location>
</feature>